<feature type="domain" description="HMA" evidence="2">
    <location>
        <begin position="19"/>
        <end position="82"/>
    </location>
</feature>
<feature type="domain" description="HMA" evidence="2">
    <location>
        <begin position="124"/>
        <end position="191"/>
    </location>
</feature>
<dbReference type="AlphaFoldDB" id="A0A8B7C193"/>
<dbReference type="Proteomes" id="UP000228380">
    <property type="component" value="Chromosome 18"/>
</dbReference>
<evidence type="ECO:0000313" key="4">
    <source>
        <dbReference type="RefSeq" id="XP_008789540.2"/>
    </source>
</evidence>
<name>A0A8B7C193_PHODC</name>
<dbReference type="KEGG" id="pda:103707000"/>
<dbReference type="SUPFAM" id="SSF55008">
    <property type="entry name" value="HMA, heavy metal-associated domain"/>
    <property type="match status" value="2"/>
</dbReference>
<feature type="compositionally biased region" description="Basic and acidic residues" evidence="1">
    <location>
        <begin position="191"/>
        <end position="216"/>
    </location>
</feature>
<dbReference type="PANTHER" id="PTHR46413">
    <property type="entry name" value="HEAVY METAL-ASSOCIATED ISOPRENYLATED PLANT PROTEIN 6"/>
    <property type="match status" value="1"/>
</dbReference>
<dbReference type="GO" id="GO:0046872">
    <property type="term" value="F:metal ion binding"/>
    <property type="evidence" value="ECO:0007669"/>
    <property type="project" value="InterPro"/>
</dbReference>
<reference evidence="4" key="2">
    <citation type="submission" date="2025-08" db="UniProtKB">
        <authorList>
            <consortium name="RefSeq"/>
        </authorList>
    </citation>
    <scope>IDENTIFICATION</scope>
    <source>
        <tissue evidence="4">Young leaves</tissue>
    </source>
</reference>
<organism evidence="3 4">
    <name type="scientific">Phoenix dactylifera</name>
    <name type="common">Date palm</name>
    <dbReference type="NCBI Taxonomy" id="42345"/>
    <lineage>
        <taxon>Eukaryota</taxon>
        <taxon>Viridiplantae</taxon>
        <taxon>Streptophyta</taxon>
        <taxon>Embryophyta</taxon>
        <taxon>Tracheophyta</taxon>
        <taxon>Spermatophyta</taxon>
        <taxon>Magnoliopsida</taxon>
        <taxon>Liliopsida</taxon>
        <taxon>Arecaceae</taxon>
        <taxon>Coryphoideae</taxon>
        <taxon>Phoeniceae</taxon>
        <taxon>Phoenix</taxon>
    </lineage>
</organism>
<evidence type="ECO:0000313" key="3">
    <source>
        <dbReference type="Proteomes" id="UP000228380"/>
    </source>
</evidence>
<feature type="compositionally biased region" description="Basic and acidic residues" evidence="1">
    <location>
        <begin position="91"/>
        <end position="120"/>
    </location>
</feature>
<dbReference type="Pfam" id="PF00403">
    <property type="entry name" value="HMA"/>
    <property type="match status" value="2"/>
</dbReference>
<dbReference type="Gene3D" id="3.30.70.100">
    <property type="match status" value="2"/>
</dbReference>
<feature type="region of interest" description="Disordered" evidence="1">
    <location>
        <begin position="186"/>
        <end position="236"/>
    </location>
</feature>
<dbReference type="OrthoDB" id="782329at2759"/>
<dbReference type="InterPro" id="IPR036163">
    <property type="entry name" value="HMA_dom_sf"/>
</dbReference>
<dbReference type="PANTHER" id="PTHR46413:SF1">
    <property type="entry name" value="HEAVY METAL-ASSOCIATED ISOPRENYLATED PLANT PROTEIN 6"/>
    <property type="match status" value="1"/>
</dbReference>
<gene>
    <name evidence="4" type="primary">LOC103707000</name>
</gene>
<feature type="compositionally biased region" description="Gly residues" evidence="1">
    <location>
        <begin position="218"/>
        <end position="227"/>
    </location>
</feature>
<feature type="region of interest" description="Disordered" evidence="1">
    <location>
        <begin position="74"/>
        <end position="123"/>
    </location>
</feature>
<dbReference type="PROSITE" id="PS50846">
    <property type="entry name" value="HMA_2"/>
    <property type="match status" value="2"/>
</dbReference>
<accession>A0A8B7C193</accession>
<dbReference type="InterPro" id="IPR006121">
    <property type="entry name" value="HMA_dom"/>
</dbReference>
<sequence>MGNQEKKEGGEGGKKDGGTIAVVLKVDMHCEGCAEKVKKSVKGFEGVEGVKADIGGGKLTVVGKVDPSKLRDRVAAKTHKKVDIVSPINPPKKDAKEKDISKKPAAEKVSKKSDDKKKSQEPVVSTVVLKTHLHCDGCVDRITKKIRKLKGVQQVTADAQKDLVTVKGTMDAKALPEVLKQKLKQAVEVASPKKDDDGKKKDKGGDKKDKGGEKETASGGGGGGGGGGKDDGGKAEANRMDYYYTAGYPYGIEMGHAPQLFSDENPNGCSVM</sequence>
<dbReference type="RefSeq" id="XP_008789540.2">
    <property type="nucleotide sequence ID" value="XM_008791318.4"/>
</dbReference>
<evidence type="ECO:0000256" key="1">
    <source>
        <dbReference type="SAM" id="MobiDB-lite"/>
    </source>
</evidence>
<proteinExistence type="predicted"/>
<dbReference type="GeneID" id="103707000"/>
<protein>
    <submittedName>
        <fullName evidence="4">Heavy metal-associated isoprenylated plant protein 3 isoform X1</fullName>
    </submittedName>
</protein>
<keyword evidence="3" id="KW-1185">Reference proteome</keyword>
<dbReference type="CDD" id="cd00371">
    <property type="entry name" value="HMA"/>
    <property type="match status" value="2"/>
</dbReference>
<reference evidence="3" key="1">
    <citation type="journal article" date="2019" name="Nat. Commun.">
        <title>Genome-wide association mapping of date palm fruit traits.</title>
        <authorList>
            <person name="Hazzouri K.M."/>
            <person name="Gros-Balthazard M."/>
            <person name="Flowers J.M."/>
            <person name="Copetti D."/>
            <person name="Lemansour A."/>
            <person name="Lebrun M."/>
            <person name="Masmoudi K."/>
            <person name="Ferrand S."/>
            <person name="Dhar M.I."/>
            <person name="Fresquez Z.A."/>
            <person name="Rosas U."/>
            <person name="Zhang J."/>
            <person name="Talag J."/>
            <person name="Lee S."/>
            <person name="Kudrna D."/>
            <person name="Powell R.F."/>
            <person name="Leitch I.J."/>
            <person name="Krueger R.R."/>
            <person name="Wing R.A."/>
            <person name="Amiri K.M.A."/>
            <person name="Purugganan M.D."/>
        </authorList>
    </citation>
    <scope>NUCLEOTIDE SEQUENCE [LARGE SCALE GENOMIC DNA]</scope>
    <source>
        <strain evidence="3">cv. Khalas</strain>
    </source>
</reference>
<dbReference type="InterPro" id="IPR044594">
    <property type="entry name" value="HIPP01/3/5/6"/>
</dbReference>
<evidence type="ECO:0000259" key="2">
    <source>
        <dbReference type="PROSITE" id="PS50846"/>
    </source>
</evidence>